<evidence type="ECO:0000256" key="1">
    <source>
        <dbReference type="SAM" id="MobiDB-lite"/>
    </source>
</evidence>
<feature type="region of interest" description="Disordered" evidence="1">
    <location>
        <begin position="1"/>
        <end position="31"/>
    </location>
</feature>
<gene>
    <name evidence="2" type="ORF">BCY88_21800</name>
</gene>
<dbReference type="AlphaFoldDB" id="A0A3R7F9X6"/>
<dbReference type="EMBL" id="MCAS01000008">
    <property type="protein sequence ID" value="RKF48364.1"/>
    <property type="molecule type" value="Genomic_DNA"/>
</dbReference>
<proteinExistence type="predicted"/>
<name>A0A3R7F9X6_9BURK</name>
<accession>A0A3R7F9X6</accession>
<dbReference type="Proteomes" id="UP000283709">
    <property type="component" value="Unassembled WGS sequence"/>
</dbReference>
<sequence length="80" mass="8488">MSKPQWDYSQHTAATASHEVSRPAPERSRPSHGRVVAVLLIAALCACLEREVAGPSEGGILPAVAKYWQAAKAAIPAPTR</sequence>
<reference evidence="2 3" key="1">
    <citation type="submission" date="2016-07" db="EMBL/GenBank/DDBJ databases">
        <title>Genome analysis of Burkholderia fungorum ES3-20.</title>
        <authorList>
            <person name="Xu D."/>
            <person name="Yao R."/>
            <person name="Zheng S."/>
        </authorList>
    </citation>
    <scope>NUCLEOTIDE SEQUENCE [LARGE SCALE GENOMIC DNA]</scope>
    <source>
        <strain evidence="2 3">ES3-20</strain>
    </source>
</reference>
<protein>
    <submittedName>
        <fullName evidence="2">Uncharacterized protein</fullName>
    </submittedName>
</protein>
<dbReference type="OrthoDB" id="9951477at2"/>
<dbReference type="RefSeq" id="WP_120344059.1">
    <property type="nucleotide sequence ID" value="NZ_MCAS01000008.1"/>
</dbReference>
<organism evidence="2 3">
    <name type="scientific">Paraburkholderia fungorum</name>
    <dbReference type="NCBI Taxonomy" id="134537"/>
    <lineage>
        <taxon>Bacteria</taxon>
        <taxon>Pseudomonadati</taxon>
        <taxon>Pseudomonadota</taxon>
        <taxon>Betaproteobacteria</taxon>
        <taxon>Burkholderiales</taxon>
        <taxon>Burkholderiaceae</taxon>
        <taxon>Paraburkholderia</taxon>
    </lineage>
</organism>
<feature type="compositionally biased region" description="Basic and acidic residues" evidence="1">
    <location>
        <begin position="19"/>
        <end position="29"/>
    </location>
</feature>
<evidence type="ECO:0000313" key="2">
    <source>
        <dbReference type="EMBL" id="RKF48364.1"/>
    </source>
</evidence>
<comment type="caution">
    <text evidence="2">The sequence shown here is derived from an EMBL/GenBank/DDBJ whole genome shotgun (WGS) entry which is preliminary data.</text>
</comment>
<evidence type="ECO:0000313" key="3">
    <source>
        <dbReference type="Proteomes" id="UP000283709"/>
    </source>
</evidence>